<dbReference type="PROSITE" id="PS51257">
    <property type="entry name" value="PROKAR_LIPOPROTEIN"/>
    <property type="match status" value="1"/>
</dbReference>
<gene>
    <name evidence="2" type="ORF">AAX18_06435</name>
</gene>
<proteinExistence type="predicted"/>
<reference evidence="2 3" key="1">
    <citation type="submission" date="2015-05" db="EMBL/GenBank/DDBJ databases">
        <title>Comparative analyses of the lipooligosaccharides from nottypeable Haemophilus influenzae and Haemophilus haemolyticus.</title>
        <authorList>
            <person name="Post D.M.B."/>
            <person name="Ketterer M.R."/>
            <person name="Coffin J.E."/>
            <person name="Reinders L.M."/>
            <person name="Munson R.S.Jr."/>
            <person name="Bair T.B."/>
            <person name="Murphy T.F."/>
            <person name="Foster E."/>
            <person name="Gibson B.W."/>
            <person name="Apicella M.A."/>
        </authorList>
    </citation>
    <scope>NUCLEOTIDE SEQUENCE [LARGE SCALE GENOMIC DNA]</scope>
    <source>
        <strain evidence="2 3">11P18</strain>
    </source>
</reference>
<dbReference type="Gene3D" id="2.60.40.3230">
    <property type="match status" value="1"/>
</dbReference>
<feature type="signal peptide" evidence="1">
    <location>
        <begin position="1"/>
        <end position="21"/>
    </location>
</feature>
<dbReference type="EMBL" id="LCTK01000030">
    <property type="protein sequence ID" value="KKZ58291.1"/>
    <property type="molecule type" value="Genomic_DNA"/>
</dbReference>
<evidence type="ECO:0000313" key="3">
    <source>
        <dbReference type="Proteomes" id="UP000034750"/>
    </source>
</evidence>
<protein>
    <recommendedName>
        <fullName evidence="4">DUF1425 domain-containing protein</fullName>
    </recommendedName>
</protein>
<evidence type="ECO:0008006" key="4">
    <source>
        <dbReference type="Google" id="ProtNLM"/>
    </source>
</evidence>
<dbReference type="PATRIC" id="fig|726.54.peg.1284"/>
<dbReference type="InterPro" id="IPR010824">
    <property type="entry name" value="DUF1425"/>
</dbReference>
<organism evidence="2 3">
    <name type="scientific">Haemophilus haemolyticus</name>
    <dbReference type="NCBI Taxonomy" id="726"/>
    <lineage>
        <taxon>Bacteria</taxon>
        <taxon>Pseudomonadati</taxon>
        <taxon>Pseudomonadota</taxon>
        <taxon>Gammaproteobacteria</taxon>
        <taxon>Pasteurellales</taxon>
        <taxon>Pasteurellaceae</taxon>
        <taxon>Haemophilus</taxon>
    </lineage>
</organism>
<dbReference type="Proteomes" id="UP000034750">
    <property type="component" value="Unassembled WGS sequence"/>
</dbReference>
<sequence length="116" mass="13484">MKKYFLILVSLVLAACSSSVENLTYSTKPILNITSNLSPLIQVETSQKSALIKNKSQQLLNISYYLYWYDHLGVTQTWENQQESYSAQFLLKPQEEKLIDLIKPTVESKNYRLYLK</sequence>
<evidence type="ECO:0000256" key="1">
    <source>
        <dbReference type="SAM" id="SignalP"/>
    </source>
</evidence>
<evidence type="ECO:0000313" key="2">
    <source>
        <dbReference type="EMBL" id="KKZ58291.1"/>
    </source>
</evidence>
<comment type="caution">
    <text evidence="2">The sequence shown here is derived from an EMBL/GenBank/DDBJ whole genome shotgun (WGS) entry which is preliminary data.</text>
</comment>
<dbReference type="InterPro" id="IPR038483">
    <property type="entry name" value="YcfL-like_sf"/>
</dbReference>
<keyword evidence="1" id="KW-0732">Signal</keyword>
<dbReference type="RefSeq" id="WP_046953331.1">
    <property type="nucleotide sequence ID" value="NZ_LCTK01000030.1"/>
</dbReference>
<dbReference type="AlphaFoldDB" id="A0A0M3G819"/>
<feature type="chain" id="PRO_5005655352" description="DUF1425 domain-containing protein" evidence="1">
    <location>
        <begin position="22"/>
        <end position="116"/>
    </location>
</feature>
<accession>A0A0M3G819</accession>
<dbReference type="CDD" id="cd09030">
    <property type="entry name" value="DUF1425"/>
    <property type="match status" value="1"/>
</dbReference>
<name>A0A0M3G819_HAEHA</name>